<dbReference type="SUPFAM" id="SSF54713">
    <property type="entry name" value="Elongation factor Ts (EF-Ts), dimerisation domain"/>
    <property type="match status" value="2"/>
</dbReference>
<dbReference type="GO" id="GO:0005737">
    <property type="term" value="C:cytoplasm"/>
    <property type="evidence" value="ECO:0007669"/>
    <property type="project" value="UniProtKB-SubCell"/>
</dbReference>
<feature type="domain" description="Translation elongation factor EFTs/EF1B dimerisation" evidence="9">
    <location>
        <begin position="73"/>
        <end position="272"/>
    </location>
</feature>
<sequence length="293" mass="31138">MAEITAGMVKELRELTGLGMMECKKALEEAGGDIKKAEELLRIKSGAKASKAAGRVAADGAIATYLSGDAKLGALVEVNAETDFVAKNPDFQAFANAVAEQVAKSNPADVAALSNLSINGETIEAARQKLVQKIGENITVRRFERVQGNGKLVAYVHPGSKVAVMVDLEGDEAVAKDVAMHIAFAKPKFMSRDQVAPDVIAAEKKILEARAAESGKPPEIVAKMVEGGINKFLAEITLLGQPFVKDDKQTVQKMLDAKKSKLHGYKFLVVGEGIEKKQMDFAAEVAAMAKTAA</sequence>
<dbReference type="Gene3D" id="3.30.479.20">
    <property type="entry name" value="Elongation factor Ts, dimerisation domain"/>
    <property type="match status" value="2"/>
</dbReference>
<name>A0A6M4GRL4_9PROT</name>
<dbReference type="InterPro" id="IPR036402">
    <property type="entry name" value="EF-Ts_dimer_sf"/>
</dbReference>
<dbReference type="GO" id="GO:0003746">
    <property type="term" value="F:translation elongation factor activity"/>
    <property type="evidence" value="ECO:0007669"/>
    <property type="project" value="UniProtKB-UniRule"/>
</dbReference>
<comment type="subcellular location">
    <subcellularLocation>
        <location evidence="6 8">Cytoplasm</location>
    </subcellularLocation>
</comment>
<keyword evidence="3 6" id="KW-0963">Cytoplasm</keyword>
<evidence type="ECO:0000313" key="10">
    <source>
        <dbReference type="EMBL" id="QJR09980.1"/>
    </source>
</evidence>
<accession>A0A6M4GRL4</accession>
<dbReference type="EMBL" id="CP053069">
    <property type="protein sequence ID" value="QJR09980.1"/>
    <property type="molecule type" value="Genomic_DNA"/>
</dbReference>
<keyword evidence="4 6" id="KW-0251">Elongation factor</keyword>
<evidence type="ECO:0000256" key="2">
    <source>
        <dbReference type="ARBA" id="ARBA00016956"/>
    </source>
</evidence>
<evidence type="ECO:0000256" key="8">
    <source>
        <dbReference type="RuleBase" id="RU000643"/>
    </source>
</evidence>
<protein>
    <recommendedName>
        <fullName evidence="2 6">Elongation factor Ts</fullName>
        <shortName evidence="6">EF-Ts</shortName>
    </recommendedName>
</protein>
<evidence type="ECO:0000256" key="4">
    <source>
        <dbReference type="ARBA" id="ARBA00022768"/>
    </source>
</evidence>
<dbReference type="PROSITE" id="PS01127">
    <property type="entry name" value="EF_TS_2"/>
    <property type="match status" value="1"/>
</dbReference>
<dbReference type="PANTHER" id="PTHR11741:SF0">
    <property type="entry name" value="ELONGATION FACTOR TS, MITOCHONDRIAL"/>
    <property type="match status" value="1"/>
</dbReference>
<dbReference type="Pfam" id="PF00889">
    <property type="entry name" value="EF_TS"/>
    <property type="match status" value="1"/>
</dbReference>
<dbReference type="FunFam" id="1.10.8.10:FF:000001">
    <property type="entry name" value="Elongation factor Ts"/>
    <property type="match status" value="1"/>
</dbReference>
<dbReference type="CDD" id="cd14275">
    <property type="entry name" value="UBA_EF-Ts"/>
    <property type="match status" value="1"/>
</dbReference>
<feature type="region of interest" description="Involved in Mg(2+) ion dislocation from EF-Tu" evidence="6">
    <location>
        <begin position="82"/>
        <end position="85"/>
    </location>
</feature>
<dbReference type="HAMAP" id="MF_00050">
    <property type="entry name" value="EF_Ts"/>
    <property type="match status" value="1"/>
</dbReference>
<dbReference type="PANTHER" id="PTHR11741">
    <property type="entry name" value="ELONGATION FACTOR TS"/>
    <property type="match status" value="1"/>
</dbReference>
<evidence type="ECO:0000256" key="7">
    <source>
        <dbReference type="RuleBase" id="RU000642"/>
    </source>
</evidence>
<dbReference type="AlphaFoldDB" id="A0A6M4GRL4"/>
<reference evidence="10 11" key="1">
    <citation type="submission" date="2020-04" db="EMBL/GenBank/DDBJ databases">
        <title>Usitatibacter rugosus gen. nov., sp. nov. and Usitatibacter palustris sp. nov., novel members of Usitatibacteraceae fam. nov. within the order Nitrosomonadales isolated from soil.</title>
        <authorList>
            <person name="Huber K.J."/>
            <person name="Neumann-Schaal M."/>
            <person name="Geppert A."/>
            <person name="Luckner M."/>
            <person name="Wanner G."/>
            <person name="Overmann J."/>
        </authorList>
    </citation>
    <scope>NUCLEOTIDE SEQUENCE [LARGE SCALE GENOMIC DNA]</scope>
    <source>
        <strain evidence="10 11">0125_3</strain>
    </source>
</reference>
<evidence type="ECO:0000256" key="6">
    <source>
        <dbReference type="HAMAP-Rule" id="MF_00050"/>
    </source>
</evidence>
<dbReference type="InterPro" id="IPR009060">
    <property type="entry name" value="UBA-like_sf"/>
</dbReference>
<dbReference type="Gene3D" id="1.10.286.20">
    <property type="match status" value="1"/>
</dbReference>
<comment type="function">
    <text evidence="6 7">Associates with the EF-Tu.GDP complex and induces the exchange of GDP to GTP. It remains bound to the aminoacyl-tRNA.EF-Tu.GTP complex up to the GTP hydrolysis stage on the ribosome.</text>
</comment>
<dbReference type="InterPro" id="IPR014039">
    <property type="entry name" value="Transl_elong_EFTs/EF1B_dimer"/>
</dbReference>
<comment type="similarity">
    <text evidence="1 6 7">Belongs to the EF-Ts family.</text>
</comment>
<evidence type="ECO:0000313" key="11">
    <source>
        <dbReference type="Proteomes" id="UP000501534"/>
    </source>
</evidence>
<evidence type="ECO:0000256" key="3">
    <source>
        <dbReference type="ARBA" id="ARBA00022490"/>
    </source>
</evidence>
<dbReference type="InterPro" id="IPR001816">
    <property type="entry name" value="Transl_elong_EFTs/EF1B"/>
</dbReference>
<keyword evidence="5 6" id="KW-0648">Protein biosynthesis</keyword>
<dbReference type="SUPFAM" id="SSF46934">
    <property type="entry name" value="UBA-like"/>
    <property type="match status" value="1"/>
</dbReference>
<evidence type="ECO:0000256" key="1">
    <source>
        <dbReference type="ARBA" id="ARBA00005532"/>
    </source>
</evidence>
<dbReference type="Proteomes" id="UP000501534">
    <property type="component" value="Chromosome"/>
</dbReference>
<evidence type="ECO:0000259" key="9">
    <source>
        <dbReference type="Pfam" id="PF00889"/>
    </source>
</evidence>
<proteinExistence type="inferred from homology"/>
<dbReference type="InterPro" id="IPR018101">
    <property type="entry name" value="Transl_elong_Ts_CS"/>
</dbReference>
<dbReference type="KEGG" id="uru:DSM104443_01031"/>
<dbReference type="RefSeq" id="WP_171090145.1">
    <property type="nucleotide sequence ID" value="NZ_CP053069.1"/>
</dbReference>
<keyword evidence="11" id="KW-1185">Reference proteome</keyword>
<evidence type="ECO:0000256" key="5">
    <source>
        <dbReference type="ARBA" id="ARBA00022917"/>
    </source>
</evidence>
<dbReference type="FunFam" id="1.10.286.20:FF:000001">
    <property type="entry name" value="Elongation factor Ts"/>
    <property type="match status" value="1"/>
</dbReference>
<dbReference type="Gene3D" id="1.10.8.10">
    <property type="entry name" value="DNA helicase RuvA subunit, C-terminal domain"/>
    <property type="match status" value="1"/>
</dbReference>
<dbReference type="PROSITE" id="PS01126">
    <property type="entry name" value="EF_TS_1"/>
    <property type="match status" value="1"/>
</dbReference>
<organism evidence="10 11">
    <name type="scientific">Usitatibacter rugosus</name>
    <dbReference type="NCBI Taxonomy" id="2732067"/>
    <lineage>
        <taxon>Bacteria</taxon>
        <taxon>Pseudomonadati</taxon>
        <taxon>Pseudomonadota</taxon>
        <taxon>Betaproteobacteria</taxon>
        <taxon>Nitrosomonadales</taxon>
        <taxon>Usitatibacteraceae</taxon>
        <taxon>Usitatibacter</taxon>
    </lineage>
</organism>
<dbReference type="NCBIfam" id="TIGR00116">
    <property type="entry name" value="tsf"/>
    <property type="match status" value="1"/>
</dbReference>
<gene>
    <name evidence="6 10" type="primary">tsf</name>
    <name evidence="10" type="ORF">DSM104443_01031</name>
</gene>